<dbReference type="Gene3D" id="3.20.20.450">
    <property type="entry name" value="EAL domain"/>
    <property type="match status" value="1"/>
</dbReference>
<dbReference type="SMART" id="SM00052">
    <property type="entry name" value="EAL"/>
    <property type="match status" value="1"/>
</dbReference>
<dbReference type="Gene3D" id="3.30.450.20">
    <property type="entry name" value="PAS domain"/>
    <property type="match status" value="1"/>
</dbReference>
<dbReference type="InterPro" id="IPR029787">
    <property type="entry name" value="Nucleotide_cyclase"/>
</dbReference>
<feature type="domain" description="PAS" evidence="1">
    <location>
        <begin position="21"/>
        <end position="85"/>
    </location>
</feature>
<comment type="caution">
    <text evidence="4">The sequence shown here is derived from an EMBL/GenBank/DDBJ whole genome shotgun (WGS) entry which is preliminary data.</text>
</comment>
<dbReference type="Pfam" id="PF00563">
    <property type="entry name" value="EAL"/>
    <property type="match status" value="1"/>
</dbReference>
<dbReference type="Pfam" id="PF08448">
    <property type="entry name" value="PAS_4"/>
    <property type="match status" value="1"/>
</dbReference>
<dbReference type="Proteomes" id="UP000294599">
    <property type="component" value="Unassembled WGS sequence"/>
</dbReference>
<feature type="domain" description="EAL" evidence="2">
    <location>
        <begin position="320"/>
        <end position="575"/>
    </location>
</feature>
<dbReference type="InterPro" id="IPR050706">
    <property type="entry name" value="Cyclic-di-GMP_PDE-like"/>
</dbReference>
<gene>
    <name evidence="4" type="ORF">EDC25_10449</name>
</gene>
<dbReference type="InterPro" id="IPR035965">
    <property type="entry name" value="PAS-like_dom_sf"/>
</dbReference>
<evidence type="ECO:0000259" key="3">
    <source>
        <dbReference type="PROSITE" id="PS50887"/>
    </source>
</evidence>
<dbReference type="SUPFAM" id="SSF141868">
    <property type="entry name" value="EAL domain-like"/>
    <property type="match status" value="1"/>
</dbReference>
<dbReference type="NCBIfam" id="TIGR00254">
    <property type="entry name" value="GGDEF"/>
    <property type="match status" value="1"/>
</dbReference>
<dbReference type="InterPro" id="IPR000014">
    <property type="entry name" value="PAS"/>
</dbReference>
<dbReference type="PROSITE" id="PS50883">
    <property type="entry name" value="EAL"/>
    <property type="match status" value="1"/>
</dbReference>
<dbReference type="InterPro" id="IPR013656">
    <property type="entry name" value="PAS_4"/>
</dbReference>
<reference evidence="4 5" key="1">
    <citation type="submission" date="2019-03" db="EMBL/GenBank/DDBJ databases">
        <title>Genomic Encyclopedia of Type Strains, Phase IV (KMG-IV): sequencing the most valuable type-strain genomes for metagenomic binning, comparative biology and taxonomic classification.</title>
        <authorList>
            <person name="Goeker M."/>
        </authorList>
    </citation>
    <scope>NUCLEOTIDE SEQUENCE [LARGE SCALE GENOMIC DNA]</scope>
    <source>
        <strain evidence="4 5">DSM 21944</strain>
    </source>
</reference>
<dbReference type="Pfam" id="PF00990">
    <property type="entry name" value="GGDEF"/>
    <property type="match status" value="1"/>
</dbReference>
<dbReference type="SUPFAM" id="SSF55073">
    <property type="entry name" value="Nucleotide cyclase"/>
    <property type="match status" value="1"/>
</dbReference>
<dbReference type="InterPro" id="IPR000160">
    <property type="entry name" value="GGDEF_dom"/>
</dbReference>
<name>A0A4R3LIJ6_9GAMM</name>
<dbReference type="RefSeq" id="WP_123523114.1">
    <property type="nucleotide sequence ID" value="NZ_JBHLWF010000088.1"/>
</dbReference>
<dbReference type="PROSITE" id="PS50887">
    <property type="entry name" value="GGDEF"/>
    <property type="match status" value="1"/>
</dbReference>
<dbReference type="PROSITE" id="PS50112">
    <property type="entry name" value="PAS"/>
    <property type="match status" value="1"/>
</dbReference>
<feature type="domain" description="GGDEF" evidence="3">
    <location>
        <begin position="173"/>
        <end position="311"/>
    </location>
</feature>
<dbReference type="GO" id="GO:0071111">
    <property type="term" value="F:cyclic-guanylate-specific phosphodiesterase activity"/>
    <property type="evidence" value="ECO:0007669"/>
    <property type="project" value="InterPro"/>
</dbReference>
<protein>
    <submittedName>
        <fullName evidence="4">Diguanylate cyclase (GGDEF)-like protein</fullName>
    </submittedName>
</protein>
<organism evidence="4 5">
    <name type="scientific">Pseudofulvimonas gallinarii</name>
    <dbReference type="NCBI Taxonomy" id="634155"/>
    <lineage>
        <taxon>Bacteria</taxon>
        <taxon>Pseudomonadati</taxon>
        <taxon>Pseudomonadota</taxon>
        <taxon>Gammaproteobacteria</taxon>
        <taxon>Lysobacterales</taxon>
        <taxon>Rhodanobacteraceae</taxon>
        <taxon>Pseudofulvimonas</taxon>
    </lineage>
</organism>
<sequence length="579" mass="63429">MSRPRPKTPVDIAPTALPREDAAVPEHLYDCLPAAVFVIDVDSGQIVHANAGAVELSGFPLDQLVGRFAVRLFPRSDVSRFIDPQAEVRLQGGFLGWIRTRGKVDVAIAARISTVSGTSPRRALLVAFDITETRQQLDSLSERARIDTRTGLLQRDEFESALADMVLCRPGQNSSAALSIAFDGVQRLRDSLGREQGDLLLAELARRLREASVAPTLIARDGQDGILLVWNDLPPGLLEARQELDQRASALLASSRQPYFVQAVIMVCTCSIGIALAPHDADTPGALLHYADLARRQQQAEGHDGHHHFVNGDLRRVNDELEVESNLREALRHRNLEQRWLPVVRLSDGLCVGVEALLRGNEPLQRHEAGRIVAIAQARGLLPEVGRLSLRQAADSYAQLGRAGRTAAIQYFGLNLGADEVTAPGFVEELIETAQAVAMPLDRLMLEIGEADLTARMAGVGPPLHLLAEHGVRVAIDGFGSGFASMSTLGNLPVGMIKIDRRFVWQLEHNAYDREIVRTMIELAHRIDLRVTAVGVETAAQQQILRDLGCDFAQGYLYSRPLPLAELVEFLRPHAARAR</sequence>
<dbReference type="PANTHER" id="PTHR33121:SF79">
    <property type="entry name" value="CYCLIC DI-GMP PHOSPHODIESTERASE PDED-RELATED"/>
    <property type="match status" value="1"/>
</dbReference>
<accession>A0A4R3LIJ6</accession>
<evidence type="ECO:0000313" key="4">
    <source>
        <dbReference type="EMBL" id="TCT00062.1"/>
    </source>
</evidence>
<dbReference type="EMBL" id="SMAF01000004">
    <property type="protein sequence ID" value="TCT00062.1"/>
    <property type="molecule type" value="Genomic_DNA"/>
</dbReference>
<dbReference type="InterPro" id="IPR043128">
    <property type="entry name" value="Rev_trsase/Diguanyl_cyclase"/>
</dbReference>
<dbReference type="CDD" id="cd00130">
    <property type="entry name" value="PAS"/>
    <property type="match status" value="1"/>
</dbReference>
<dbReference type="CDD" id="cd01948">
    <property type="entry name" value="EAL"/>
    <property type="match status" value="1"/>
</dbReference>
<dbReference type="InterPro" id="IPR035919">
    <property type="entry name" value="EAL_sf"/>
</dbReference>
<dbReference type="SMART" id="SM00091">
    <property type="entry name" value="PAS"/>
    <property type="match status" value="1"/>
</dbReference>
<dbReference type="PANTHER" id="PTHR33121">
    <property type="entry name" value="CYCLIC DI-GMP PHOSPHODIESTERASE PDEF"/>
    <property type="match status" value="1"/>
</dbReference>
<dbReference type="Gene3D" id="3.30.70.270">
    <property type="match status" value="1"/>
</dbReference>
<dbReference type="AlphaFoldDB" id="A0A4R3LIJ6"/>
<evidence type="ECO:0000259" key="1">
    <source>
        <dbReference type="PROSITE" id="PS50112"/>
    </source>
</evidence>
<dbReference type="SUPFAM" id="SSF55785">
    <property type="entry name" value="PYP-like sensor domain (PAS domain)"/>
    <property type="match status" value="1"/>
</dbReference>
<evidence type="ECO:0000313" key="5">
    <source>
        <dbReference type="Proteomes" id="UP000294599"/>
    </source>
</evidence>
<dbReference type="InterPro" id="IPR001633">
    <property type="entry name" value="EAL_dom"/>
</dbReference>
<proteinExistence type="predicted"/>
<evidence type="ECO:0000259" key="2">
    <source>
        <dbReference type="PROSITE" id="PS50883"/>
    </source>
</evidence>
<dbReference type="OrthoDB" id="9804951at2"/>
<keyword evidence="5" id="KW-1185">Reference proteome</keyword>
<dbReference type="SMART" id="SM00267">
    <property type="entry name" value="GGDEF"/>
    <property type="match status" value="1"/>
</dbReference>